<accession>A0ABV3JX41</accession>
<dbReference type="Proteomes" id="UP001552594">
    <property type="component" value="Unassembled WGS sequence"/>
</dbReference>
<evidence type="ECO:0000313" key="3">
    <source>
        <dbReference type="EMBL" id="MEV5507466.1"/>
    </source>
</evidence>
<sequence length="135" mass="14256">MKAQRPLLAGLLLTALLALTGCAGHTGDEHKAATPDTPAQTCAKLVGYWAEQALLHGKWAGLDWAQKGMSTAQAKIHDDIVRAARDEEQRHGTDAARKLIVRQAETRCAAENGATCCAEHAPSPTPAQATRPPGT</sequence>
<reference evidence="3 4" key="1">
    <citation type="submission" date="2024-06" db="EMBL/GenBank/DDBJ databases">
        <title>The Natural Products Discovery Center: Release of the First 8490 Sequenced Strains for Exploring Actinobacteria Biosynthetic Diversity.</title>
        <authorList>
            <person name="Kalkreuter E."/>
            <person name="Kautsar S.A."/>
            <person name="Yang D."/>
            <person name="Bader C.D."/>
            <person name="Teijaro C.N."/>
            <person name="Fluegel L."/>
            <person name="Davis C.M."/>
            <person name="Simpson J.R."/>
            <person name="Lauterbach L."/>
            <person name="Steele A.D."/>
            <person name="Gui C."/>
            <person name="Meng S."/>
            <person name="Li G."/>
            <person name="Viehrig K."/>
            <person name="Ye F."/>
            <person name="Su P."/>
            <person name="Kiefer A.F."/>
            <person name="Nichols A."/>
            <person name="Cepeda A.J."/>
            <person name="Yan W."/>
            <person name="Fan B."/>
            <person name="Jiang Y."/>
            <person name="Adhikari A."/>
            <person name="Zheng C.-J."/>
            <person name="Schuster L."/>
            <person name="Cowan T.M."/>
            <person name="Smanski M.J."/>
            <person name="Chevrette M.G."/>
            <person name="De Carvalho L.P.S."/>
            <person name="Shen B."/>
        </authorList>
    </citation>
    <scope>NUCLEOTIDE SEQUENCE [LARGE SCALE GENOMIC DNA]</scope>
    <source>
        <strain evidence="3 4">NPDC052347</strain>
    </source>
</reference>
<dbReference type="PROSITE" id="PS51257">
    <property type="entry name" value="PROKAR_LIPOPROTEIN"/>
    <property type="match status" value="1"/>
</dbReference>
<name>A0ABV3JX41_STRON</name>
<feature type="region of interest" description="Disordered" evidence="1">
    <location>
        <begin position="116"/>
        <end position="135"/>
    </location>
</feature>
<feature type="chain" id="PRO_5046122075" description="Lipoprotein" evidence="2">
    <location>
        <begin position="24"/>
        <end position="135"/>
    </location>
</feature>
<gene>
    <name evidence="3" type="ORF">AB0L16_13430</name>
</gene>
<protein>
    <recommendedName>
        <fullName evidence="5">Lipoprotein</fullName>
    </recommendedName>
</protein>
<dbReference type="RefSeq" id="WP_109278199.1">
    <property type="nucleotide sequence ID" value="NZ_JBFAUK010000008.1"/>
</dbReference>
<feature type="signal peptide" evidence="2">
    <location>
        <begin position="1"/>
        <end position="23"/>
    </location>
</feature>
<keyword evidence="2" id="KW-0732">Signal</keyword>
<evidence type="ECO:0000313" key="4">
    <source>
        <dbReference type="Proteomes" id="UP001552594"/>
    </source>
</evidence>
<keyword evidence="4" id="KW-1185">Reference proteome</keyword>
<dbReference type="EMBL" id="JBFAUK010000008">
    <property type="protein sequence ID" value="MEV5507466.1"/>
    <property type="molecule type" value="Genomic_DNA"/>
</dbReference>
<evidence type="ECO:0000256" key="2">
    <source>
        <dbReference type="SAM" id="SignalP"/>
    </source>
</evidence>
<comment type="caution">
    <text evidence="3">The sequence shown here is derived from an EMBL/GenBank/DDBJ whole genome shotgun (WGS) entry which is preliminary data.</text>
</comment>
<evidence type="ECO:0008006" key="5">
    <source>
        <dbReference type="Google" id="ProtNLM"/>
    </source>
</evidence>
<organism evidence="3 4">
    <name type="scientific">Streptomyces orinoci</name>
    <name type="common">Streptoverticillium orinoci</name>
    <dbReference type="NCBI Taxonomy" id="67339"/>
    <lineage>
        <taxon>Bacteria</taxon>
        <taxon>Bacillati</taxon>
        <taxon>Actinomycetota</taxon>
        <taxon>Actinomycetes</taxon>
        <taxon>Kitasatosporales</taxon>
        <taxon>Streptomycetaceae</taxon>
        <taxon>Streptomyces</taxon>
    </lineage>
</organism>
<proteinExistence type="predicted"/>
<evidence type="ECO:0000256" key="1">
    <source>
        <dbReference type="SAM" id="MobiDB-lite"/>
    </source>
</evidence>